<dbReference type="Gene3D" id="1.10.357.10">
    <property type="entry name" value="Tetracycline Repressor, domain 2"/>
    <property type="match status" value="1"/>
</dbReference>
<accession>A0A7W2ASG9</accession>
<dbReference type="InterPro" id="IPR050109">
    <property type="entry name" value="HTH-type_TetR-like_transc_reg"/>
</dbReference>
<organism evidence="4 5">
    <name type="scientific">Thermoactinomyces mirandus</name>
    <dbReference type="NCBI Taxonomy" id="2756294"/>
    <lineage>
        <taxon>Bacteria</taxon>
        <taxon>Bacillati</taxon>
        <taxon>Bacillota</taxon>
        <taxon>Bacilli</taxon>
        <taxon>Bacillales</taxon>
        <taxon>Thermoactinomycetaceae</taxon>
        <taxon>Thermoactinomyces</taxon>
    </lineage>
</organism>
<dbReference type="PANTHER" id="PTHR30328">
    <property type="entry name" value="TRANSCRIPTIONAL REPRESSOR"/>
    <property type="match status" value="1"/>
</dbReference>
<feature type="domain" description="HTH tetR-type" evidence="3">
    <location>
        <begin position="10"/>
        <end position="70"/>
    </location>
</feature>
<dbReference type="PANTHER" id="PTHR30328:SF54">
    <property type="entry name" value="HTH-TYPE TRANSCRIPTIONAL REPRESSOR SCO4008"/>
    <property type="match status" value="1"/>
</dbReference>
<dbReference type="PRINTS" id="PR00455">
    <property type="entry name" value="HTHTETR"/>
</dbReference>
<sequence length="133" mass="15959">MKQIYQQIPEEKREKILQAAIAEFAEHGYEKASTNKNIQEASISKGLLFHYFGNKKHLFLATFDYFLDRYVGEMIERIPPLPDLPDDFFERILCLSELKYRYFLQHPEVYFFLPTAYQRIVQKISRRGRKKAF</sequence>
<dbReference type="SUPFAM" id="SSF46689">
    <property type="entry name" value="Homeodomain-like"/>
    <property type="match status" value="1"/>
</dbReference>
<dbReference type="RefSeq" id="WP_181740422.1">
    <property type="nucleotide sequence ID" value="NZ_JACEOL010000033.1"/>
</dbReference>
<protein>
    <submittedName>
        <fullName evidence="4">TetR/AcrR family transcriptional regulator</fullName>
    </submittedName>
</protein>
<evidence type="ECO:0000256" key="2">
    <source>
        <dbReference type="PROSITE-ProRule" id="PRU00335"/>
    </source>
</evidence>
<keyword evidence="1 2" id="KW-0238">DNA-binding</keyword>
<dbReference type="PROSITE" id="PS50977">
    <property type="entry name" value="HTH_TETR_2"/>
    <property type="match status" value="1"/>
</dbReference>
<evidence type="ECO:0000256" key="1">
    <source>
        <dbReference type="ARBA" id="ARBA00023125"/>
    </source>
</evidence>
<comment type="caution">
    <text evidence="4">The sequence shown here is derived from an EMBL/GenBank/DDBJ whole genome shotgun (WGS) entry which is preliminary data.</text>
</comment>
<proteinExistence type="predicted"/>
<gene>
    <name evidence="4" type="ORF">H2C83_10115</name>
</gene>
<reference evidence="4 5" key="1">
    <citation type="submission" date="2020-07" db="EMBL/GenBank/DDBJ databases">
        <title>Thermoactinomyces phylogeny.</title>
        <authorList>
            <person name="Dunlap C."/>
        </authorList>
    </citation>
    <scope>NUCLEOTIDE SEQUENCE [LARGE SCALE GENOMIC DNA]</scope>
    <source>
        <strain evidence="4 5">AMNI-1</strain>
    </source>
</reference>
<dbReference type="AlphaFoldDB" id="A0A7W2ASG9"/>
<dbReference type="Proteomes" id="UP000538292">
    <property type="component" value="Unassembled WGS sequence"/>
</dbReference>
<feature type="DNA-binding region" description="H-T-H motif" evidence="2">
    <location>
        <begin position="33"/>
        <end position="52"/>
    </location>
</feature>
<name>A0A7W2ASG9_9BACL</name>
<evidence type="ECO:0000259" key="3">
    <source>
        <dbReference type="PROSITE" id="PS50977"/>
    </source>
</evidence>
<dbReference type="EMBL" id="JACEOL010000033">
    <property type="protein sequence ID" value="MBA4602660.1"/>
    <property type="molecule type" value="Genomic_DNA"/>
</dbReference>
<evidence type="ECO:0000313" key="4">
    <source>
        <dbReference type="EMBL" id="MBA4602660.1"/>
    </source>
</evidence>
<dbReference type="GO" id="GO:0006355">
    <property type="term" value="P:regulation of DNA-templated transcription"/>
    <property type="evidence" value="ECO:0007669"/>
    <property type="project" value="UniProtKB-ARBA"/>
</dbReference>
<dbReference type="InterPro" id="IPR009057">
    <property type="entry name" value="Homeodomain-like_sf"/>
</dbReference>
<keyword evidence="5" id="KW-1185">Reference proteome</keyword>
<dbReference type="Pfam" id="PF00440">
    <property type="entry name" value="TetR_N"/>
    <property type="match status" value="1"/>
</dbReference>
<evidence type="ECO:0000313" key="5">
    <source>
        <dbReference type="Proteomes" id="UP000538292"/>
    </source>
</evidence>
<dbReference type="InterPro" id="IPR001647">
    <property type="entry name" value="HTH_TetR"/>
</dbReference>
<dbReference type="GO" id="GO:0003677">
    <property type="term" value="F:DNA binding"/>
    <property type="evidence" value="ECO:0007669"/>
    <property type="project" value="UniProtKB-UniRule"/>
</dbReference>